<dbReference type="InterPro" id="IPR027417">
    <property type="entry name" value="P-loop_NTPase"/>
</dbReference>
<organism evidence="3">
    <name type="scientific">Eutreptiella gymnastica</name>
    <dbReference type="NCBI Taxonomy" id="73025"/>
    <lineage>
        <taxon>Eukaryota</taxon>
        <taxon>Discoba</taxon>
        <taxon>Euglenozoa</taxon>
        <taxon>Euglenida</taxon>
        <taxon>Spirocuta</taxon>
        <taxon>Euglenophyceae</taxon>
        <taxon>Eutreptiales</taxon>
        <taxon>Eutreptiaceae</taxon>
        <taxon>Eutreptiella</taxon>
    </lineage>
</organism>
<feature type="compositionally biased region" description="Pro residues" evidence="1">
    <location>
        <begin position="528"/>
        <end position="537"/>
    </location>
</feature>
<protein>
    <recommendedName>
        <fullName evidence="2">Helicase ATP-binding domain-containing protein</fullName>
    </recommendedName>
</protein>
<dbReference type="PANTHER" id="PTHR47396:SF1">
    <property type="entry name" value="ATP-DEPENDENT HELICASE IRC3-RELATED"/>
    <property type="match status" value="1"/>
</dbReference>
<dbReference type="SMART" id="SM00487">
    <property type="entry name" value="DEXDc"/>
    <property type="match status" value="1"/>
</dbReference>
<feature type="region of interest" description="Disordered" evidence="1">
    <location>
        <begin position="377"/>
        <end position="443"/>
    </location>
</feature>
<dbReference type="Pfam" id="PF00270">
    <property type="entry name" value="DEAD"/>
    <property type="match status" value="1"/>
</dbReference>
<evidence type="ECO:0000259" key="2">
    <source>
        <dbReference type="PROSITE" id="PS51192"/>
    </source>
</evidence>
<accession>A0A7S4LG56</accession>
<name>A0A7S4LG56_9EUGL</name>
<feature type="compositionally biased region" description="Polar residues" evidence="1">
    <location>
        <begin position="398"/>
        <end position="407"/>
    </location>
</feature>
<dbReference type="InterPro" id="IPR014001">
    <property type="entry name" value="Helicase_ATP-bd"/>
</dbReference>
<sequence length="629" mass="66556">MACGAGKTEVFLAYILRRIQADPSLKVLVLVPSKALCEQTCAQARTRQPGLRVDYVHGEHAGDAQAQVVIMTYCASYLPDDRRLIIYDEAHHLSPNSKTNKEWWQTYCKPKETDKVCFTATPNACMQPPGQRCGRILQYDTPEGLLLPFTIDRGIATVAGTGHVLQDYRVVVASSGHLTFGDFIGQQEVELLRVFVQRGKKSIMVRTFKCELADDIAKQPLIQKLFQGRIWVVHHRKTDNPAALAAFSAAECPKLLAVVHMGTEGIDVPCLDTVINFNNSLCSDEALPAQLLGRMLWGASQRGDFVLLSSTSSKSDMYHVNGAITNLKQYDRRLQGKGYAGAVLPYDFFDTLGLNGTIGPRDLEVIKGQLWAMVDQERPPQPETVSAPAPAPPVVPQGGSSNNSSTPCDDIGGGANGAFPSSSVVQPKPEVADSPNRPAPPDSMVVCIDVEADEDGVDQDCPPSAAPPAGRVSPSSPPAEAEAEAPGCTPTATSTSSRSPPQVQLPSPAPLTAPAPSRTQESASAQEPLPPPTPEPPKSISQSEPVLAGSRSLSTSCRGAGGCAGCRTGSTACICAYGFIDLGPDGSQKRGPADDASESSSKRHCPAPTNVGPRKTVSGVGSQGDVAGT</sequence>
<dbReference type="AlphaFoldDB" id="A0A7S4LG56"/>
<dbReference type="Gene3D" id="3.40.50.300">
    <property type="entry name" value="P-loop containing nucleotide triphosphate hydrolases"/>
    <property type="match status" value="2"/>
</dbReference>
<dbReference type="InterPro" id="IPR011545">
    <property type="entry name" value="DEAD/DEAH_box_helicase_dom"/>
</dbReference>
<dbReference type="PROSITE" id="PS51192">
    <property type="entry name" value="HELICASE_ATP_BIND_1"/>
    <property type="match status" value="1"/>
</dbReference>
<gene>
    <name evidence="3" type="ORF">EGYM00163_LOCUS38210</name>
</gene>
<dbReference type="InterPro" id="IPR050742">
    <property type="entry name" value="Helicase_Restrict-Modif_Enz"/>
</dbReference>
<feature type="domain" description="Helicase ATP-binding" evidence="2">
    <location>
        <begin position="1"/>
        <end position="140"/>
    </location>
</feature>
<evidence type="ECO:0000313" key="3">
    <source>
        <dbReference type="EMBL" id="CAE0826949.1"/>
    </source>
</evidence>
<dbReference type="GO" id="GO:0005829">
    <property type="term" value="C:cytosol"/>
    <property type="evidence" value="ECO:0007669"/>
    <property type="project" value="TreeGrafter"/>
</dbReference>
<feature type="compositionally biased region" description="Low complexity" evidence="1">
    <location>
        <begin position="478"/>
        <end position="501"/>
    </location>
</feature>
<feature type="region of interest" description="Disordered" evidence="1">
    <location>
        <begin position="455"/>
        <end position="567"/>
    </location>
</feature>
<dbReference type="SUPFAM" id="SSF52540">
    <property type="entry name" value="P-loop containing nucleoside triphosphate hydrolases"/>
    <property type="match status" value="1"/>
</dbReference>
<evidence type="ECO:0000256" key="1">
    <source>
        <dbReference type="SAM" id="MobiDB-lite"/>
    </source>
</evidence>
<dbReference type="GO" id="GO:0003676">
    <property type="term" value="F:nucleic acid binding"/>
    <property type="evidence" value="ECO:0007669"/>
    <property type="project" value="InterPro"/>
</dbReference>
<dbReference type="PANTHER" id="PTHR47396">
    <property type="entry name" value="TYPE I RESTRICTION ENZYME ECOKI R PROTEIN"/>
    <property type="match status" value="1"/>
</dbReference>
<feature type="region of interest" description="Disordered" evidence="1">
    <location>
        <begin position="584"/>
        <end position="629"/>
    </location>
</feature>
<proteinExistence type="predicted"/>
<reference evidence="3" key="1">
    <citation type="submission" date="2021-01" db="EMBL/GenBank/DDBJ databases">
        <authorList>
            <person name="Corre E."/>
            <person name="Pelletier E."/>
            <person name="Niang G."/>
            <person name="Scheremetjew M."/>
            <person name="Finn R."/>
            <person name="Kale V."/>
            <person name="Holt S."/>
            <person name="Cochrane G."/>
            <person name="Meng A."/>
            <person name="Brown T."/>
            <person name="Cohen L."/>
        </authorList>
    </citation>
    <scope>NUCLEOTIDE SEQUENCE</scope>
    <source>
        <strain evidence="3">CCMP1594</strain>
    </source>
</reference>
<dbReference type="EMBL" id="HBJA01110799">
    <property type="protein sequence ID" value="CAE0826949.1"/>
    <property type="molecule type" value="Transcribed_RNA"/>
</dbReference>
<dbReference type="GO" id="GO:0005524">
    <property type="term" value="F:ATP binding"/>
    <property type="evidence" value="ECO:0007669"/>
    <property type="project" value="InterPro"/>
</dbReference>